<dbReference type="AlphaFoldDB" id="A0A182QI14"/>
<dbReference type="GO" id="GO:0051082">
    <property type="term" value="F:unfolded protein binding"/>
    <property type="evidence" value="ECO:0007669"/>
    <property type="project" value="TreeGrafter"/>
</dbReference>
<evidence type="ECO:0000256" key="9">
    <source>
        <dbReference type="SAM" id="Coils"/>
    </source>
</evidence>
<dbReference type="GO" id="GO:0006457">
    <property type="term" value="P:protein folding"/>
    <property type="evidence" value="ECO:0007669"/>
    <property type="project" value="InterPro"/>
</dbReference>
<dbReference type="EMBL" id="AXCN02001729">
    <property type="status" value="NOT_ANNOTATED_CDS"/>
    <property type="molecule type" value="Genomic_DNA"/>
</dbReference>
<dbReference type="FunFam" id="3.90.20.20:FF:000003">
    <property type="entry name" value="GrpE protein homolog"/>
    <property type="match status" value="1"/>
</dbReference>
<comment type="function">
    <text evidence="6">Essential component of the PAM complex, a complex required for the translocation of transit peptide-containing proteins from the inner membrane into the mitochondrial matrix in an ATP-dependent manner. Seems to control the nucleotide-dependent binding of mitochondrial HSP70 to substrate proteins.</text>
</comment>
<keyword evidence="11" id="KW-1185">Reference proteome</keyword>
<evidence type="ECO:0000313" key="10">
    <source>
        <dbReference type="EnsemblMetazoa" id="AFAF010569-PA"/>
    </source>
</evidence>
<dbReference type="Gene3D" id="3.90.20.20">
    <property type="match status" value="1"/>
</dbReference>
<dbReference type="HAMAP" id="MF_01151">
    <property type="entry name" value="GrpE"/>
    <property type="match status" value="1"/>
</dbReference>
<dbReference type="SUPFAM" id="SSF51064">
    <property type="entry name" value="Head domain of nucleotide exchange factor GrpE"/>
    <property type="match status" value="1"/>
</dbReference>
<dbReference type="EnsemblMetazoa" id="AFAF010569-RA">
    <property type="protein sequence ID" value="AFAF010569-PA"/>
    <property type="gene ID" value="AFAF010569"/>
</dbReference>
<dbReference type="InterPro" id="IPR009012">
    <property type="entry name" value="GrpE_head"/>
</dbReference>
<keyword evidence="5 7" id="KW-0143">Chaperone</keyword>
<dbReference type="VEuPathDB" id="VectorBase:AFAF010569"/>
<dbReference type="PANTHER" id="PTHR21237:SF23">
    <property type="entry name" value="GRPE PROTEIN HOMOLOG, MITOCHONDRIAL"/>
    <property type="match status" value="1"/>
</dbReference>
<reference evidence="11" key="1">
    <citation type="submission" date="2014-01" db="EMBL/GenBank/DDBJ databases">
        <title>The Genome Sequence of Anopheles farauti FAR1 (V2).</title>
        <authorList>
            <consortium name="The Broad Institute Genomics Platform"/>
            <person name="Neafsey D.E."/>
            <person name="Besansky N."/>
            <person name="Howell P."/>
            <person name="Walton C."/>
            <person name="Young S.K."/>
            <person name="Zeng Q."/>
            <person name="Gargeya S."/>
            <person name="Fitzgerald M."/>
            <person name="Haas B."/>
            <person name="Abouelleil A."/>
            <person name="Allen A.W."/>
            <person name="Alvarado L."/>
            <person name="Arachchi H.M."/>
            <person name="Berlin A.M."/>
            <person name="Chapman S.B."/>
            <person name="Gainer-Dewar J."/>
            <person name="Goldberg J."/>
            <person name="Griggs A."/>
            <person name="Gujja S."/>
            <person name="Hansen M."/>
            <person name="Howarth C."/>
            <person name="Imamovic A."/>
            <person name="Ireland A."/>
            <person name="Larimer J."/>
            <person name="McCowan C."/>
            <person name="Murphy C."/>
            <person name="Pearson M."/>
            <person name="Poon T.W."/>
            <person name="Priest M."/>
            <person name="Roberts A."/>
            <person name="Saif S."/>
            <person name="Shea T."/>
            <person name="Sisk P."/>
            <person name="Sykes S."/>
            <person name="Wortman J."/>
            <person name="Nusbaum C."/>
            <person name="Birren B."/>
        </authorList>
    </citation>
    <scope>NUCLEOTIDE SEQUENCE [LARGE SCALE GENOMIC DNA]</scope>
    <source>
        <strain evidence="11">FAR1</strain>
    </source>
</reference>
<evidence type="ECO:0000256" key="4">
    <source>
        <dbReference type="ARBA" id="ARBA00023128"/>
    </source>
</evidence>
<dbReference type="InterPro" id="IPR013805">
    <property type="entry name" value="GrpE_CC"/>
</dbReference>
<sequence>MHRSRSALNLLQRVDRLRTSPTGVSLASRLNTRNVPQLTHTRSLWCSWSVRPEKGLQMRSFSTEKDTARVEDPSEAEKKLTLEVEELRKETAELSEKVKTLDDKYKRALAESENIRRRLTKQIDDAKLFGIQGFCKDLLEVADILGHATEAVPKDEISDKNPHLKNLFEGLSMTRQQLNSVFKRHGLETVNPINEKFNPNLHEALFQQEVANVEPNTVVVVSKIGYKLHDRCIRPALVGVTKG</sequence>
<dbReference type="FunFam" id="2.30.22.10:FF:000002">
    <property type="entry name" value="GrpE protein homolog"/>
    <property type="match status" value="1"/>
</dbReference>
<name>A0A182QI14_9DIPT</name>
<dbReference type="GO" id="GO:0001405">
    <property type="term" value="C:PAM complex, Tim23 associated import motor"/>
    <property type="evidence" value="ECO:0007669"/>
    <property type="project" value="TreeGrafter"/>
</dbReference>
<comment type="subcellular location">
    <subcellularLocation>
        <location evidence="1 7">Mitochondrion matrix</location>
    </subcellularLocation>
</comment>
<evidence type="ECO:0000256" key="3">
    <source>
        <dbReference type="ARBA" id="ARBA00022946"/>
    </source>
</evidence>
<dbReference type="PANTHER" id="PTHR21237">
    <property type="entry name" value="GRPE PROTEIN"/>
    <property type="match status" value="1"/>
</dbReference>
<proteinExistence type="inferred from homology"/>
<dbReference type="GO" id="GO:0030150">
    <property type="term" value="P:protein import into mitochondrial matrix"/>
    <property type="evidence" value="ECO:0007669"/>
    <property type="project" value="TreeGrafter"/>
</dbReference>
<dbReference type="InterPro" id="IPR000740">
    <property type="entry name" value="GrpE"/>
</dbReference>
<dbReference type="SUPFAM" id="SSF58014">
    <property type="entry name" value="Coiled-coil domain of nucleotide exchange factor GrpE"/>
    <property type="match status" value="1"/>
</dbReference>
<dbReference type="PRINTS" id="PR00773">
    <property type="entry name" value="GRPEPROTEIN"/>
</dbReference>
<dbReference type="GO" id="GO:0042803">
    <property type="term" value="F:protein homodimerization activity"/>
    <property type="evidence" value="ECO:0007669"/>
    <property type="project" value="InterPro"/>
</dbReference>
<keyword evidence="4 7" id="KW-0496">Mitochondrion</keyword>
<dbReference type="CDD" id="cd00446">
    <property type="entry name" value="GrpE"/>
    <property type="match status" value="1"/>
</dbReference>
<keyword evidence="9" id="KW-0175">Coiled coil</keyword>
<keyword evidence="3" id="KW-0809">Transit peptide</keyword>
<evidence type="ECO:0000256" key="2">
    <source>
        <dbReference type="ARBA" id="ARBA00009054"/>
    </source>
</evidence>
<organism evidence="10 11">
    <name type="scientific">Anopheles farauti</name>
    <dbReference type="NCBI Taxonomy" id="69004"/>
    <lineage>
        <taxon>Eukaryota</taxon>
        <taxon>Metazoa</taxon>
        <taxon>Ecdysozoa</taxon>
        <taxon>Arthropoda</taxon>
        <taxon>Hexapoda</taxon>
        <taxon>Insecta</taxon>
        <taxon>Pterygota</taxon>
        <taxon>Neoptera</taxon>
        <taxon>Endopterygota</taxon>
        <taxon>Diptera</taxon>
        <taxon>Nematocera</taxon>
        <taxon>Culicoidea</taxon>
        <taxon>Culicidae</taxon>
        <taxon>Anophelinae</taxon>
        <taxon>Anopheles</taxon>
    </lineage>
</organism>
<reference evidence="10" key="2">
    <citation type="submission" date="2020-05" db="UniProtKB">
        <authorList>
            <consortium name="EnsemblMetazoa"/>
        </authorList>
    </citation>
    <scope>IDENTIFICATION</scope>
    <source>
        <strain evidence="10">FAR1</strain>
    </source>
</reference>
<evidence type="ECO:0000256" key="7">
    <source>
        <dbReference type="RuleBase" id="RU000640"/>
    </source>
</evidence>
<dbReference type="STRING" id="69004.A0A182QI14"/>
<dbReference type="GO" id="GO:0000774">
    <property type="term" value="F:adenyl-nucleotide exchange factor activity"/>
    <property type="evidence" value="ECO:0007669"/>
    <property type="project" value="InterPro"/>
</dbReference>
<feature type="coiled-coil region" evidence="9">
    <location>
        <begin position="77"/>
        <end position="118"/>
    </location>
</feature>
<dbReference type="Gene3D" id="2.30.22.10">
    <property type="entry name" value="Head domain of nucleotide exchange factor GrpE"/>
    <property type="match status" value="1"/>
</dbReference>
<dbReference type="PROSITE" id="PS01071">
    <property type="entry name" value="GRPE"/>
    <property type="match status" value="1"/>
</dbReference>
<evidence type="ECO:0000256" key="1">
    <source>
        <dbReference type="ARBA" id="ARBA00004305"/>
    </source>
</evidence>
<evidence type="ECO:0000256" key="5">
    <source>
        <dbReference type="ARBA" id="ARBA00023186"/>
    </source>
</evidence>
<evidence type="ECO:0000256" key="8">
    <source>
        <dbReference type="RuleBase" id="RU004478"/>
    </source>
</evidence>
<evidence type="ECO:0000256" key="6">
    <source>
        <dbReference type="ARBA" id="ARBA00045572"/>
    </source>
</evidence>
<dbReference type="Pfam" id="PF01025">
    <property type="entry name" value="GrpE"/>
    <property type="match status" value="1"/>
</dbReference>
<dbReference type="Proteomes" id="UP000075886">
    <property type="component" value="Unassembled WGS sequence"/>
</dbReference>
<protein>
    <recommendedName>
        <fullName evidence="7">GrpE protein homolog</fullName>
    </recommendedName>
</protein>
<accession>A0A182QI14</accession>
<comment type="similarity">
    <text evidence="2 8">Belongs to the GrpE family.</text>
</comment>
<evidence type="ECO:0000313" key="11">
    <source>
        <dbReference type="Proteomes" id="UP000075886"/>
    </source>
</evidence>
<dbReference type="GO" id="GO:0051087">
    <property type="term" value="F:protein-folding chaperone binding"/>
    <property type="evidence" value="ECO:0007669"/>
    <property type="project" value="InterPro"/>
</dbReference>